<evidence type="ECO:0000313" key="2">
    <source>
        <dbReference type="Proteomes" id="UP001060085"/>
    </source>
</evidence>
<accession>A0ACB9ZZH6</accession>
<gene>
    <name evidence="1" type="ORF">M9H77_30511</name>
</gene>
<dbReference type="EMBL" id="CM044707">
    <property type="protein sequence ID" value="KAI5653324.1"/>
    <property type="molecule type" value="Genomic_DNA"/>
</dbReference>
<reference evidence="2" key="1">
    <citation type="journal article" date="2023" name="Nat. Plants">
        <title>Single-cell RNA sequencing provides a high-resolution roadmap for understanding the multicellular compartmentation of specialized metabolism.</title>
        <authorList>
            <person name="Sun S."/>
            <person name="Shen X."/>
            <person name="Li Y."/>
            <person name="Li Y."/>
            <person name="Wang S."/>
            <person name="Li R."/>
            <person name="Zhang H."/>
            <person name="Shen G."/>
            <person name="Guo B."/>
            <person name="Wei J."/>
            <person name="Xu J."/>
            <person name="St-Pierre B."/>
            <person name="Chen S."/>
            <person name="Sun C."/>
        </authorList>
    </citation>
    <scope>NUCLEOTIDE SEQUENCE [LARGE SCALE GENOMIC DNA]</scope>
</reference>
<name>A0ACB9ZZH6_CATRO</name>
<evidence type="ECO:0000313" key="1">
    <source>
        <dbReference type="EMBL" id="KAI5653324.1"/>
    </source>
</evidence>
<organism evidence="1 2">
    <name type="scientific">Catharanthus roseus</name>
    <name type="common">Madagascar periwinkle</name>
    <name type="synonym">Vinca rosea</name>
    <dbReference type="NCBI Taxonomy" id="4058"/>
    <lineage>
        <taxon>Eukaryota</taxon>
        <taxon>Viridiplantae</taxon>
        <taxon>Streptophyta</taxon>
        <taxon>Embryophyta</taxon>
        <taxon>Tracheophyta</taxon>
        <taxon>Spermatophyta</taxon>
        <taxon>Magnoliopsida</taxon>
        <taxon>eudicotyledons</taxon>
        <taxon>Gunneridae</taxon>
        <taxon>Pentapetalae</taxon>
        <taxon>asterids</taxon>
        <taxon>lamiids</taxon>
        <taxon>Gentianales</taxon>
        <taxon>Apocynaceae</taxon>
        <taxon>Rauvolfioideae</taxon>
        <taxon>Vinceae</taxon>
        <taxon>Catharanthinae</taxon>
        <taxon>Catharanthus</taxon>
    </lineage>
</organism>
<sequence length="168" mass="19888">MSDQKKESAMEEKRRVEQRSFDEEQYDIRSIYTSLEECECKKNDSECLIENYESFKEEQVEEKQDEIQKSEEINKEISLIIFEEGKREEMREICCDISSALNSLSSEEMNLFTNSTNHFLACFSPSVQNFEAQNIENEESLCYKLYKTIRFLLSISFLSFEELKTIVP</sequence>
<protein>
    <submittedName>
        <fullName evidence="1">Uncharacterized protein</fullName>
    </submittedName>
</protein>
<keyword evidence="2" id="KW-1185">Reference proteome</keyword>
<proteinExistence type="predicted"/>
<comment type="caution">
    <text evidence="1">The sequence shown here is derived from an EMBL/GenBank/DDBJ whole genome shotgun (WGS) entry which is preliminary data.</text>
</comment>
<dbReference type="Proteomes" id="UP001060085">
    <property type="component" value="Linkage Group LG07"/>
</dbReference>